<evidence type="ECO:0000256" key="1">
    <source>
        <dbReference type="SAM" id="MobiDB-lite"/>
    </source>
</evidence>
<evidence type="ECO:0000313" key="5">
    <source>
        <dbReference type="Proteomes" id="UP000293902"/>
    </source>
</evidence>
<dbReference type="Proteomes" id="UP000248798">
    <property type="component" value="Unassembled WGS sequence"/>
</dbReference>
<reference evidence="3 4" key="1">
    <citation type="submission" date="2018-06" db="EMBL/GenBank/DDBJ databases">
        <title>Complete Genome Sequence of Desulfobacter hydrogenophilus (DSM3380).</title>
        <authorList>
            <person name="Marietou A."/>
            <person name="Schreiber L."/>
            <person name="Marshall I."/>
            <person name="Jorgensen B."/>
        </authorList>
    </citation>
    <scope>NUCLEOTIDE SEQUENCE [LARGE SCALE GENOMIC DNA]</scope>
    <source>
        <strain evidence="3 4">DSM 3380</strain>
    </source>
</reference>
<gene>
    <name evidence="3" type="ORF">DO021_22305</name>
    <name evidence="2" type="ORF">EYB58_18170</name>
</gene>
<keyword evidence="5" id="KW-1185">Reference proteome</keyword>
<evidence type="ECO:0000313" key="4">
    <source>
        <dbReference type="Proteomes" id="UP000248798"/>
    </source>
</evidence>
<accession>A0A328F8W4</accession>
<dbReference type="Proteomes" id="UP000293902">
    <property type="component" value="Chromosome"/>
</dbReference>
<reference evidence="2 5" key="2">
    <citation type="submission" date="2019-02" db="EMBL/GenBank/DDBJ databases">
        <title>Complete genome sequence of Desulfobacter hydrogenophilus AcRS1.</title>
        <authorList>
            <person name="Marietou A."/>
            <person name="Lund M.B."/>
            <person name="Marshall I.P.G."/>
            <person name="Schreiber L."/>
            <person name="Jorgensen B."/>
        </authorList>
    </citation>
    <scope>NUCLEOTIDE SEQUENCE [LARGE SCALE GENOMIC DNA]</scope>
    <source>
        <strain evidence="2 5">AcRS1</strain>
    </source>
</reference>
<feature type="region of interest" description="Disordered" evidence="1">
    <location>
        <begin position="21"/>
        <end position="42"/>
    </location>
</feature>
<dbReference type="RefSeq" id="WP_111960779.1">
    <property type="nucleotide sequence ID" value="NZ_CP036313.1"/>
</dbReference>
<sequence>MSITGGMLQSVLTSYSSYSTQSSSKHSSTGIANISSSPTGDTVSLSTQSLSADIKTDSDSTTVELSAQSVSVTESSELGGYDLSNITPDDLDYMSAELYNNGIISKEQFLTLGSIAFYHKYANGHAVNPDNSPFDLLLDLKEIASGNCDSMSTCTWNRDKDAQSEIAASLLNILTNFENDTNAKVEVDYSLVNISITA</sequence>
<evidence type="ECO:0000313" key="3">
    <source>
        <dbReference type="EMBL" id="RAL99841.1"/>
    </source>
</evidence>
<name>A0A328F8W4_9BACT</name>
<proteinExistence type="predicted"/>
<dbReference type="AlphaFoldDB" id="A0A328F8W4"/>
<organism evidence="3 4">
    <name type="scientific">Desulfobacter hydrogenophilus</name>
    <dbReference type="NCBI Taxonomy" id="2291"/>
    <lineage>
        <taxon>Bacteria</taxon>
        <taxon>Pseudomonadati</taxon>
        <taxon>Thermodesulfobacteriota</taxon>
        <taxon>Desulfobacteria</taxon>
        <taxon>Desulfobacterales</taxon>
        <taxon>Desulfobacteraceae</taxon>
        <taxon>Desulfobacter</taxon>
    </lineage>
</organism>
<dbReference type="EMBL" id="CP036313">
    <property type="protein sequence ID" value="QBH14677.1"/>
    <property type="molecule type" value="Genomic_DNA"/>
</dbReference>
<evidence type="ECO:0000313" key="2">
    <source>
        <dbReference type="EMBL" id="QBH14677.1"/>
    </source>
</evidence>
<dbReference type="EMBL" id="QLNI01000094">
    <property type="protein sequence ID" value="RAL99841.1"/>
    <property type="molecule type" value="Genomic_DNA"/>
</dbReference>
<protein>
    <submittedName>
        <fullName evidence="3">Uncharacterized protein</fullName>
    </submittedName>
</protein>
<feature type="compositionally biased region" description="Polar residues" evidence="1">
    <location>
        <begin position="29"/>
        <end position="42"/>
    </location>
</feature>